<evidence type="ECO:0000313" key="2">
    <source>
        <dbReference type="Proteomes" id="UP000242715"/>
    </source>
</evidence>
<dbReference type="AlphaFoldDB" id="A0A2Z6PT31"/>
<protein>
    <submittedName>
        <fullName evidence="1">Uncharacterized protein</fullName>
    </submittedName>
</protein>
<dbReference type="OrthoDB" id="999103at2759"/>
<keyword evidence="2" id="KW-1185">Reference proteome</keyword>
<accession>A0A2Z6PT31</accession>
<proteinExistence type="predicted"/>
<dbReference type="Proteomes" id="UP000242715">
    <property type="component" value="Unassembled WGS sequence"/>
</dbReference>
<gene>
    <name evidence="1" type="ORF">TSUD_191130</name>
</gene>
<name>A0A2Z6PT31_TRISU</name>
<organism evidence="1 2">
    <name type="scientific">Trifolium subterraneum</name>
    <name type="common">Subterranean clover</name>
    <dbReference type="NCBI Taxonomy" id="3900"/>
    <lineage>
        <taxon>Eukaryota</taxon>
        <taxon>Viridiplantae</taxon>
        <taxon>Streptophyta</taxon>
        <taxon>Embryophyta</taxon>
        <taxon>Tracheophyta</taxon>
        <taxon>Spermatophyta</taxon>
        <taxon>Magnoliopsida</taxon>
        <taxon>eudicotyledons</taxon>
        <taxon>Gunneridae</taxon>
        <taxon>Pentapetalae</taxon>
        <taxon>rosids</taxon>
        <taxon>fabids</taxon>
        <taxon>Fabales</taxon>
        <taxon>Fabaceae</taxon>
        <taxon>Papilionoideae</taxon>
        <taxon>50 kb inversion clade</taxon>
        <taxon>NPAAA clade</taxon>
        <taxon>Hologalegina</taxon>
        <taxon>IRL clade</taxon>
        <taxon>Trifolieae</taxon>
        <taxon>Trifolium</taxon>
    </lineage>
</organism>
<reference evidence="2" key="1">
    <citation type="journal article" date="2017" name="Front. Plant Sci.">
        <title>Climate Clever Clovers: New Paradigm to Reduce the Environmental Footprint of Ruminants by Breeding Low Methanogenic Forages Utilizing Haplotype Variation.</title>
        <authorList>
            <person name="Kaur P."/>
            <person name="Appels R."/>
            <person name="Bayer P.E."/>
            <person name="Keeble-Gagnere G."/>
            <person name="Wang J."/>
            <person name="Hirakawa H."/>
            <person name="Shirasawa K."/>
            <person name="Vercoe P."/>
            <person name="Stefanova K."/>
            <person name="Durmic Z."/>
            <person name="Nichols P."/>
            <person name="Revell C."/>
            <person name="Isobe S.N."/>
            <person name="Edwards D."/>
            <person name="Erskine W."/>
        </authorList>
    </citation>
    <scope>NUCLEOTIDE SEQUENCE [LARGE SCALE GENOMIC DNA]</scope>
    <source>
        <strain evidence="2">cv. Daliak</strain>
    </source>
</reference>
<dbReference type="PANTHER" id="PTHR34427:SF5">
    <property type="entry name" value="DUF4283 DOMAIN-CONTAINING PROTEIN"/>
    <property type="match status" value="1"/>
</dbReference>
<dbReference type="PANTHER" id="PTHR34427">
    <property type="entry name" value="DUF4283 DOMAIN PROTEIN"/>
    <property type="match status" value="1"/>
</dbReference>
<dbReference type="EMBL" id="DF974859">
    <property type="protein sequence ID" value="GAU50749.1"/>
    <property type="molecule type" value="Genomic_DNA"/>
</dbReference>
<sequence length="591" mass="65271">MEELAHVMDEVSFKSILVRDKALGEEEMVEPGGERKRTRLLCAKDLAPLELHVCNDTLRALEGSWVGFLKNSVDYHAFQGRLLMEGQLEVKSTQMGGNMVLLQCPCEGELMEVMKCNKSWWDHFFLKVIPWKPHLLSESRETWIQVYGIPLHAWEENSFKMIAGRFGVFLDFDTATIGKLSFEVARVKLRTARRVLIDTVLQLLVQGVRYDVWVVEDRCSGWDDRREEEVGLCDQADGFSRNSGTEAWQGQKVDVFSDGSTDNDNSESLQMIVDFQGKGVNKLIGVEEPEAVADPKVRQGVINFSCQPTFEEMVGESVSEVPGLKRQEGELVVCSKGITCVEDVDELLEVRGINEGVEPSGSFLACCEDEVSVVGDTAEEVGPLDAVLNQVSGSSAPHTGGPNSLHWNPFVDHDGPLELGYVEQWELGQVHCGEKSRVQEDVLAGVGGTVHGGDQRVVVHSDLSSSSNELLKKDGLSPKKRVLRRHSHKKNVRPVLPYAGASIHRLQTMAKLANGRRRKEQQVVKGAAKKGLRRSEVAHAGVGVCNSGSIEMEDEPPAINLQVVLPIPSSGINHLIDRNGELGGRKRLKEG</sequence>
<evidence type="ECO:0000313" key="1">
    <source>
        <dbReference type="EMBL" id="GAU50749.1"/>
    </source>
</evidence>